<evidence type="ECO:0000313" key="2">
    <source>
        <dbReference type="Proteomes" id="UP001062846"/>
    </source>
</evidence>
<comment type="caution">
    <text evidence="1">The sequence shown here is derived from an EMBL/GenBank/DDBJ whole genome shotgun (WGS) entry which is preliminary data.</text>
</comment>
<dbReference type="EMBL" id="CM046391">
    <property type="protein sequence ID" value="KAI8559105.1"/>
    <property type="molecule type" value="Genomic_DNA"/>
</dbReference>
<reference evidence="1" key="1">
    <citation type="submission" date="2022-02" db="EMBL/GenBank/DDBJ databases">
        <title>Plant Genome Project.</title>
        <authorList>
            <person name="Zhang R.-G."/>
        </authorList>
    </citation>
    <scope>NUCLEOTIDE SEQUENCE</scope>
    <source>
        <strain evidence="1">AT1</strain>
    </source>
</reference>
<gene>
    <name evidence="1" type="ORF">RHMOL_Rhmol04G0148600</name>
</gene>
<evidence type="ECO:0000313" key="1">
    <source>
        <dbReference type="EMBL" id="KAI8559105.1"/>
    </source>
</evidence>
<sequence>MSMRKRPSGTSQPPPWEVLVLVATHLDPKTLALSSCVSKSWSVSMSSDHLWEPIVSTHFPSLSSLQYRSPSPSPAVPFRRLYTLGRASADRRLRKPPKPTLCLGNLVFSVSVHDGSSRVFTAVKPGSELGSDPNFGVFRFDIDVCGGDSVVVDGLRVTWNVVLEGYKGVFTMMDCCKGKGGFVVGGDGWFTEELPPPGGCCSGGGRTGSGLAADLRLGLRGVEGGGGGKVVVEKVGVGMMNVVCWRYLSVDDALRYLQHFLMPSDM</sequence>
<organism evidence="1 2">
    <name type="scientific">Rhododendron molle</name>
    <name type="common">Chinese azalea</name>
    <name type="synonym">Azalea mollis</name>
    <dbReference type="NCBI Taxonomy" id="49168"/>
    <lineage>
        <taxon>Eukaryota</taxon>
        <taxon>Viridiplantae</taxon>
        <taxon>Streptophyta</taxon>
        <taxon>Embryophyta</taxon>
        <taxon>Tracheophyta</taxon>
        <taxon>Spermatophyta</taxon>
        <taxon>Magnoliopsida</taxon>
        <taxon>eudicotyledons</taxon>
        <taxon>Gunneridae</taxon>
        <taxon>Pentapetalae</taxon>
        <taxon>asterids</taxon>
        <taxon>Ericales</taxon>
        <taxon>Ericaceae</taxon>
        <taxon>Ericoideae</taxon>
        <taxon>Rhodoreae</taxon>
        <taxon>Rhododendron</taxon>
    </lineage>
</organism>
<accession>A0ACC0P0V1</accession>
<keyword evidence="2" id="KW-1185">Reference proteome</keyword>
<proteinExistence type="predicted"/>
<name>A0ACC0P0V1_RHOML</name>
<dbReference type="Proteomes" id="UP001062846">
    <property type="component" value="Chromosome 4"/>
</dbReference>
<protein>
    <submittedName>
        <fullName evidence="1">Uncharacterized protein</fullName>
    </submittedName>
</protein>